<evidence type="ECO:0000313" key="1">
    <source>
        <dbReference type="EMBL" id="EON77402.1"/>
    </source>
</evidence>
<comment type="caution">
    <text evidence="1">The sequence shown here is derived from an EMBL/GenBank/DDBJ whole genome shotgun (WGS) entry which is preliminary data.</text>
</comment>
<sequence>MCKGWVYGNKVVSSESYFINLNKPNFVFPIFIFTSSKKHNTYYKQNTFHIQTCI</sequence>
<proteinExistence type="predicted"/>
<protein>
    <submittedName>
        <fullName evidence="1">Uncharacterized protein</fullName>
    </submittedName>
</protein>
<dbReference type="Proteomes" id="UP000013909">
    <property type="component" value="Unassembled WGS sequence"/>
</dbReference>
<dbReference type="AlphaFoldDB" id="R7ZTJ5"/>
<keyword evidence="2" id="KW-1185">Reference proteome</keyword>
<dbReference type="EMBL" id="AQHR01000057">
    <property type="protein sequence ID" value="EON77402.1"/>
    <property type="molecule type" value="Genomic_DNA"/>
</dbReference>
<accession>R7ZTJ5</accession>
<evidence type="ECO:0000313" key="2">
    <source>
        <dbReference type="Proteomes" id="UP000013909"/>
    </source>
</evidence>
<reference evidence="1 2" key="1">
    <citation type="submission" date="2013-02" db="EMBL/GenBank/DDBJ databases">
        <title>A novel strain isolated from Lonar lake, Maharashtra, India.</title>
        <authorList>
            <person name="Singh A."/>
        </authorList>
    </citation>
    <scope>NUCLEOTIDE SEQUENCE [LARGE SCALE GENOMIC DNA]</scope>
    <source>
        <strain evidence="1 2">AK24</strain>
    </source>
</reference>
<gene>
    <name evidence="1" type="ORF">ADIS_2116</name>
</gene>
<name>R7ZTJ5_9BACT</name>
<organism evidence="1 2">
    <name type="scientific">Lunatimonas lonarensis</name>
    <dbReference type="NCBI Taxonomy" id="1232681"/>
    <lineage>
        <taxon>Bacteria</taxon>
        <taxon>Pseudomonadati</taxon>
        <taxon>Bacteroidota</taxon>
        <taxon>Cytophagia</taxon>
        <taxon>Cytophagales</taxon>
        <taxon>Cyclobacteriaceae</taxon>
    </lineage>
</organism>